<dbReference type="AlphaFoldDB" id="A0A1W0W953"/>
<sequence>MASIQTGWLLLLCLGHISAIQLDHEQLLNRVHIHHSRELTDSAAMTGSAAVESPQIQWGTNESHIEVQLIYPTTGWMALGLTPNGGMDQSDVLFGYVGDKTGKLVVQDRFNNYKPGSPVDLTLDEQQDWTAVSGSQNATHTTIRAVRALRTCDFVDRPFVHGFMKVIFSYHSSDPASETGPILKHTQRGSGLINFLERGASLVPKEPIVAHLNFTMDDFRVPGQKTSEFHCRLLRVPKYDRKMHAVLQTPVVDPRAIDLLHHIVIMGCKSGIQIANASVANGDPFACGPEDYTNVMAECYEVAAIWAVGGKDTNYPANAGFPVTPEMEGRYYMLQVHYNNPQRKRPLDSSGISFSLTDQLRDQDVGTMMMGSTNLNELFLIPPGVDQFTMRAQCSDLCTDTIPVEGVYIFSGLSHMHTRGRIGVARHFRGDEEAPSADEQPKISISITRPRPTLPAPKFLPGNHERNVPGLFDYYPKPIYRAACPYYMPSGLINAVRYPPAKLIEAGVVAQPGETLLEAVDNRGMSLPLYYDIIAHAKRTSWTSSAVRRLEDYYSSKSYVAFCDMSGGTPLFTLQDKPRFVEPFQDTSDYQCVHVWNNASTATEPTVTAAASTSSPDIIATTFQATLATVATTFQATLATVASAATESATIGVDPLLTTTTAQKNVTTGSEATTAGVNATAGGSTDPTVSVQTTPVVIGQSSTTAVAVNATETGAAVAVGLSVFVAVVSALVLASY</sequence>
<dbReference type="Gene3D" id="2.60.120.310">
    <property type="entry name" value="Copper type II, ascorbate-dependent monooxygenase, N-terminal domain"/>
    <property type="match status" value="1"/>
</dbReference>
<dbReference type="SMART" id="SM00664">
    <property type="entry name" value="DoH"/>
    <property type="match status" value="1"/>
</dbReference>
<dbReference type="SUPFAM" id="SSF49742">
    <property type="entry name" value="PHM/PNGase F"/>
    <property type="match status" value="2"/>
</dbReference>
<dbReference type="InterPro" id="IPR024548">
    <property type="entry name" value="Cu2_monoox_C"/>
</dbReference>
<dbReference type="PANTHER" id="PTHR10157">
    <property type="entry name" value="DOPAMINE BETA HYDROXYLASE RELATED"/>
    <property type="match status" value="1"/>
</dbReference>
<evidence type="ECO:0000256" key="2">
    <source>
        <dbReference type="ARBA" id="ARBA00023157"/>
    </source>
</evidence>
<keyword evidence="8" id="KW-1185">Reference proteome</keyword>
<name>A0A1W0W953_HYPEX</name>
<keyword evidence="7" id="KW-0503">Monooxygenase</keyword>
<comment type="similarity">
    <text evidence="1">Belongs to the copper type II ascorbate-dependent monooxygenase family.</text>
</comment>
<dbReference type="GO" id="GO:0004500">
    <property type="term" value="F:dopamine beta-monooxygenase activity"/>
    <property type="evidence" value="ECO:0007669"/>
    <property type="project" value="InterPro"/>
</dbReference>
<feature type="chain" id="PRO_5010710603" evidence="5">
    <location>
        <begin position="20"/>
        <end position="736"/>
    </location>
</feature>
<dbReference type="Proteomes" id="UP000192578">
    <property type="component" value="Unassembled WGS sequence"/>
</dbReference>
<dbReference type="EMBL" id="MTYJ01000163">
    <property type="protein sequence ID" value="OQV11713.1"/>
    <property type="molecule type" value="Genomic_DNA"/>
</dbReference>
<keyword evidence="4" id="KW-1133">Transmembrane helix</keyword>
<dbReference type="PANTHER" id="PTHR10157:SF23">
    <property type="entry name" value="MOXD1 HOMOLOG 1"/>
    <property type="match status" value="1"/>
</dbReference>
<evidence type="ECO:0000313" key="8">
    <source>
        <dbReference type="Proteomes" id="UP000192578"/>
    </source>
</evidence>
<evidence type="ECO:0000313" key="7">
    <source>
        <dbReference type="EMBL" id="OQV11713.1"/>
    </source>
</evidence>
<dbReference type="CDD" id="cd09631">
    <property type="entry name" value="DOMON_DOH"/>
    <property type="match status" value="1"/>
</dbReference>
<dbReference type="GO" id="GO:0005507">
    <property type="term" value="F:copper ion binding"/>
    <property type="evidence" value="ECO:0007669"/>
    <property type="project" value="InterPro"/>
</dbReference>
<feature type="signal peptide" evidence="5">
    <location>
        <begin position="1"/>
        <end position="19"/>
    </location>
</feature>
<dbReference type="PROSITE" id="PS50836">
    <property type="entry name" value="DOMON"/>
    <property type="match status" value="1"/>
</dbReference>
<dbReference type="InterPro" id="IPR000323">
    <property type="entry name" value="Cu2_ascorb_mOase_N"/>
</dbReference>
<dbReference type="OrthoDB" id="10003276at2759"/>
<keyword evidence="2" id="KW-1015">Disulfide bond</keyword>
<keyword evidence="4" id="KW-0472">Membrane</keyword>
<dbReference type="Pfam" id="PF03351">
    <property type="entry name" value="DOMON"/>
    <property type="match status" value="1"/>
</dbReference>
<evidence type="ECO:0000256" key="1">
    <source>
        <dbReference type="ARBA" id="ARBA00010676"/>
    </source>
</evidence>
<keyword evidence="4" id="KW-0812">Transmembrane</keyword>
<keyword evidence="7" id="KW-0560">Oxidoreductase</keyword>
<protein>
    <submittedName>
        <fullName evidence="7">DBH-like monooxygenase protein 1</fullName>
    </submittedName>
</protein>
<dbReference type="InterPro" id="IPR000945">
    <property type="entry name" value="DBH-like"/>
</dbReference>
<proteinExistence type="inferred from homology"/>
<comment type="caution">
    <text evidence="7">The sequence shown here is derived from an EMBL/GenBank/DDBJ whole genome shotgun (WGS) entry which is preliminary data.</text>
</comment>
<evidence type="ECO:0000256" key="5">
    <source>
        <dbReference type="SAM" id="SignalP"/>
    </source>
</evidence>
<dbReference type="InterPro" id="IPR008977">
    <property type="entry name" value="PHM/PNGase_F_dom_sf"/>
</dbReference>
<evidence type="ECO:0000256" key="4">
    <source>
        <dbReference type="SAM" id="Phobius"/>
    </source>
</evidence>
<dbReference type="InterPro" id="IPR014784">
    <property type="entry name" value="Cu2_ascorb_mOase-like_C"/>
</dbReference>
<dbReference type="InterPro" id="IPR045266">
    <property type="entry name" value="DOH_DOMON"/>
</dbReference>
<reference evidence="8" key="1">
    <citation type="submission" date="2017-01" db="EMBL/GenBank/DDBJ databases">
        <title>Comparative genomics of anhydrobiosis in the tardigrade Hypsibius dujardini.</title>
        <authorList>
            <person name="Yoshida Y."/>
            <person name="Koutsovoulos G."/>
            <person name="Laetsch D."/>
            <person name="Stevens L."/>
            <person name="Kumar S."/>
            <person name="Horikawa D."/>
            <person name="Ishino K."/>
            <person name="Komine S."/>
            <person name="Tomita M."/>
            <person name="Blaxter M."/>
            <person name="Arakawa K."/>
        </authorList>
    </citation>
    <scope>NUCLEOTIDE SEQUENCE [LARGE SCALE GENOMIC DNA]</scope>
    <source>
        <strain evidence="8">Z151</strain>
    </source>
</reference>
<gene>
    <name evidence="7" type="ORF">BV898_13985</name>
</gene>
<dbReference type="Pfam" id="PF03712">
    <property type="entry name" value="Cu2_monoox_C"/>
    <property type="match status" value="1"/>
</dbReference>
<feature type="domain" description="DOMON" evidence="6">
    <location>
        <begin position="52"/>
        <end position="171"/>
    </location>
</feature>
<keyword evidence="3" id="KW-0325">Glycoprotein</keyword>
<dbReference type="InterPro" id="IPR005018">
    <property type="entry name" value="DOMON_domain"/>
</dbReference>
<dbReference type="Pfam" id="PF01082">
    <property type="entry name" value="Cu2_monooxygen"/>
    <property type="match status" value="1"/>
</dbReference>
<feature type="transmembrane region" description="Helical" evidence="4">
    <location>
        <begin position="714"/>
        <end position="734"/>
    </location>
</feature>
<dbReference type="InterPro" id="IPR036939">
    <property type="entry name" value="Cu2_ascorb_mOase_N_sf"/>
</dbReference>
<evidence type="ECO:0000259" key="6">
    <source>
        <dbReference type="PROSITE" id="PS50836"/>
    </source>
</evidence>
<dbReference type="Gene3D" id="2.60.120.230">
    <property type="match status" value="1"/>
</dbReference>
<keyword evidence="5" id="KW-0732">Signal</keyword>
<evidence type="ECO:0000256" key="3">
    <source>
        <dbReference type="ARBA" id="ARBA00023180"/>
    </source>
</evidence>
<accession>A0A1W0W953</accession>
<organism evidence="7 8">
    <name type="scientific">Hypsibius exemplaris</name>
    <name type="common">Freshwater tardigrade</name>
    <dbReference type="NCBI Taxonomy" id="2072580"/>
    <lineage>
        <taxon>Eukaryota</taxon>
        <taxon>Metazoa</taxon>
        <taxon>Ecdysozoa</taxon>
        <taxon>Tardigrada</taxon>
        <taxon>Eutardigrada</taxon>
        <taxon>Parachela</taxon>
        <taxon>Hypsibioidea</taxon>
        <taxon>Hypsibiidae</taxon>
        <taxon>Hypsibius</taxon>
    </lineage>
</organism>